<dbReference type="Proteomes" id="UP001596250">
    <property type="component" value="Unassembled WGS sequence"/>
</dbReference>
<gene>
    <name evidence="2" type="ORF">ACFPXP_16800</name>
</gene>
<dbReference type="InterPro" id="IPR021338">
    <property type="entry name" value="DUF2953"/>
</dbReference>
<organism evidence="2 3">
    <name type="scientific">Marinicrinis lubricantis</name>
    <dbReference type="NCBI Taxonomy" id="2086470"/>
    <lineage>
        <taxon>Bacteria</taxon>
        <taxon>Bacillati</taxon>
        <taxon>Bacillota</taxon>
        <taxon>Bacilli</taxon>
        <taxon>Bacillales</taxon>
        <taxon>Paenibacillaceae</taxon>
    </lineage>
</organism>
<proteinExistence type="predicted"/>
<comment type="caution">
    <text evidence="2">The sequence shown here is derived from an EMBL/GenBank/DDBJ whole genome shotgun (WGS) entry which is preliminary data.</text>
</comment>
<feature type="transmembrane region" description="Helical" evidence="1">
    <location>
        <begin position="37"/>
        <end position="53"/>
    </location>
</feature>
<feature type="transmembrane region" description="Helical" evidence="1">
    <location>
        <begin position="6"/>
        <end position="25"/>
    </location>
</feature>
<feature type="transmembrane region" description="Helical" evidence="1">
    <location>
        <begin position="138"/>
        <end position="160"/>
    </location>
</feature>
<evidence type="ECO:0000313" key="3">
    <source>
        <dbReference type="Proteomes" id="UP001596250"/>
    </source>
</evidence>
<evidence type="ECO:0000256" key="1">
    <source>
        <dbReference type="SAM" id="Phobius"/>
    </source>
</evidence>
<reference evidence="3" key="1">
    <citation type="journal article" date="2019" name="Int. J. Syst. Evol. Microbiol.">
        <title>The Global Catalogue of Microorganisms (GCM) 10K type strain sequencing project: providing services to taxonomists for standard genome sequencing and annotation.</title>
        <authorList>
            <consortium name="The Broad Institute Genomics Platform"/>
            <consortium name="The Broad Institute Genome Sequencing Center for Infectious Disease"/>
            <person name="Wu L."/>
            <person name="Ma J."/>
        </authorList>
    </citation>
    <scope>NUCLEOTIDE SEQUENCE [LARGE SCALE GENOMIC DNA]</scope>
    <source>
        <strain evidence="3">CCM 8749</strain>
    </source>
</reference>
<accession>A0ABW1ISL2</accession>
<dbReference type="EMBL" id="JBHSQV010000175">
    <property type="protein sequence ID" value="MFC5988062.1"/>
    <property type="molecule type" value="Genomic_DNA"/>
</dbReference>
<dbReference type="Pfam" id="PF11167">
    <property type="entry name" value="DUF2953"/>
    <property type="match status" value="1"/>
</dbReference>
<keyword evidence="1" id="KW-0472">Membrane</keyword>
<keyword evidence="1" id="KW-1133">Transmembrane helix</keyword>
<name>A0ABW1ISL2_9BACL</name>
<protein>
    <submittedName>
        <fullName evidence="2">DUF2953 domain-containing protein</fullName>
    </submittedName>
</protein>
<keyword evidence="3" id="KW-1185">Reference proteome</keyword>
<dbReference type="RefSeq" id="WP_379895499.1">
    <property type="nucleotide sequence ID" value="NZ_CBCSCT010000024.1"/>
</dbReference>
<keyword evidence="1" id="KW-0812">Transmembrane</keyword>
<sequence>MLWLWVTLSILLLVILIVMFLHIHIHVQYKRRQENDRFIVELSALFGLFKYSLELPVIQFKGLEGVEFKTGTSTNNVMNQNKKEWDWEVGFHKVMEIVDRAKALLKHTYGMMDWSKDTMKHVKCVQLRWKTKLGVGDAAYTGVSVGIVWGIKSWFIGFLSSRLSMKAFPMLDVEPLYNQTALVLEGEARFRIRTFHAVVAMIHLLRRIIKTKDGLRYWIRTVRHRLSS</sequence>
<evidence type="ECO:0000313" key="2">
    <source>
        <dbReference type="EMBL" id="MFC5988062.1"/>
    </source>
</evidence>